<protein>
    <recommendedName>
        <fullName evidence="2">Tail assembly protein G domain-containing protein</fullName>
    </recommendedName>
</protein>
<feature type="region of interest" description="Disordered" evidence="1">
    <location>
        <begin position="123"/>
        <end position="147"/>
    </location>
</feature>
<dbReference type="AlphaFoldDB" id="A0A6G7CHE5"/>
<accession>A0A6G7CHE5</accession>
<evidence type="ECO:0000256" key="1">
    <source>
        <dbReference type="SAM" id="MobiDB-lite"/>
    </source>
</evidence>
<name>A0A6G7CHE5_9VIBR</name>
<reference evidence="3 4" key="1">
    <citation type="submission" date="2020-02" db="EMBL/GenBank/DDBJ databases">
        <title>A complete genome of a marine bacterium Vibrio sp. ZWAL4003 isolated from the mangrove sediment with the ability to degrade polysaccharides.</title>
        <authorList>
            <person name="Wu J."/>
            <person name="Qu W."/>
            <person name="Zeng R."/>
        </authorList>
    </citation>
    <scope>NUCLEOTIDE SEQUENCE [LARGE SCALE GENOMIC DNA]</scope>
    <source>
        <strain evidence="3 4">ZWAL4003</strain>
    </source>
</reference>
<proteinExistence type="predicted"/>
<dbReference type="Pfam" id="PF06894">
    <property type="entry name" value="Phage_TAC_2"/>
    <property type="match status" value="1"/>
</dbReference>
<dbReference type="PROSITE" id="PS50276">
    <property type="entry name" value="PANCREATIC_HORMONE_2"/>
    <property type="match status" value="1"/>
</dbReference>
<sequence>MAQTFLKTMLTTVGDQEVTLTQLSGLERFDFIEYVAEMEKPAMPVHPADDASPSEKEAYLDSINKVLHQFNKLTFIGQARLAAYGCKSFGEDIEQRHQFVMANFTTEQVKHIHDEVAVLSGIPLNNGDEAESSENQHESAEPIDPKQ</sequence>
<dbReference type="Proteomes" id="UP000503003">
    <property type="component" value="Chromosome 1"/>
</dbReference>
<feature type="domain" description="Tail assembly protein G" evidence="2">
    <location>
        <begin position="5"/>
        <end position="133"/>
    </location>
</feature>
<feature type="compositionally biased region" description="Basic and acidic residues" evidence="1">
    <location>
        <begin position="134"/>
        <end position="147"/>
    </location>
</feature>
<keyword evidence="4" id="KW-1185">Reference proteome</keyword>
<dbReference type="EMBL" id="CP049331">
    <property type="protein sequence ID" value="QIH41456.1"/>
    <property type="molecule type" value="Genomic_DNA"/>
</dbReference>
<dbReference type="InterPro" id="IPR010027">
    <property type="entry name" value="Tail_assembly_G"/>
</dbReference>
<gene>
    <name evidence="3" type="ORF">G5S32_05355</name>
</gene>
<evidence type="ECO:0000313" key="3">
    <source>
        <dbReference type="EMBL" id="QIH41456.1"/>
    </source>
</evidence>
<evidence type="ECO:0000313" key="4">
    <source>
        <dbReference type="Proteomes" id="UP000503003"/>
    </source>
</evidence>
<dbReference type="KEGG" id="vzi:G5S32_05355"/>
<organism evidence="3 4">
    <name type="scientific">Vibrio ziniensis</name>
    <dbReference type="NCBI Taxonomy" id="2711221"/>
    <lineage>
        <taxon>Bacteria</taxon>
        <taxon>Pseudomonadati</taxon>
        <taxon>Pseudomonadota</taxon>
        <taxon>Gammaproteobacteria</taxon>
        <taxon>Vibrionales</taxon>
        <taxon>Vibrionaceae</taxon>
        <taxon>Vibrio</taxon>
    </lineage>
</organism>
<evidence type="ECO:0000259" key="2">
    <source>
        <dbReference type="Pfam" id="PF06894"/>
    </source>
</evidence>
<dbReference type="RefSeq" id="WP_165311052.1">
    <property type="nucleotide sequence ID" value="NZ_CP049331.1"/>
</dbReference>